<gene>
    <name evidence="2" type="primary">Contig6783.g7255</name>
    <name evidence="2" type="ORF">STYLEM_18627</name>
</gene>
<organism evidence="2 3">
    <name type="scientific">Stylonychia lemnae</name>
    <name type="common">Ciliate</name>
    <dbReference type="NCBI Taxonomy" id="5949"/>
    <lineage>
        <taxon>Eukaryota</taxon>
        <taxon>Sar</taxon>
        <taxon>Alveolata</taxon>
        <taxon>Ciliophora</taxon>
        <taxon>Intramacronucleata</taxon>
        <taxon>Spirotrichea</taxon>
        <taxon>Stichotrichia</taxon>
        <taxon>Sporadotrichida</taxon>
        <taxon>Oxytrichidae</taxon>
        <taxon>Stylonychinae</taxon>
        <taxon>Stylonychia</taxon>
    </lineage>
</organism>
<evidence type="ECO:0000313" key="3">
    <source>
        <dbReference type="Proteomes" id="UP000039865"/>
    </source>
</evidence>
<evidence type="ECO:0000313" key="2">
    <source>
        <dbReference type="EMBL" id="CDW89494.1"/>
    </source>
</evidence>
<reference evidence="2 3" key="1">
    <citation type="submission" date="2014-06" db="EMBL/GenBank/DDBJ databases">
        <authorList>
            <person name="Swart Estienne"/>
        </authorList>
    </citation>
    <scope>NUCLEOTIDE SEQUENCE [LARGE SCALE GENOMIC DNA]</scope>
    <source>
        <strain evidence="2 3">130c</strain>
    </source>
</reference>
<keyword evidence="3" id="KW-1185">Reference proteome</keyword>
<name>A0A078B4Z6_STYLE</name>
<feature type="coiled-coil region" evidence="1">
    <location>
        <begin position="461"/>
        <end position="488"/>
    </location>
</feature>
<evidence type="ECO:0000256" key="1">
    <source>
        <dbReference type="SAM" id="Coils"/>
    </source>
</evidence>
<protein>
    <submittedName>
        <fullName evidence="2">Uncharacterized protein</fullName>
    </submittedName>
</protein>
<keyword evidence="1" id="KW-0175">Coiled coil</keyword>
<dbReference type="AlphaFoldDB" id="A0A078B4Z6"/>
<dbReference type="EMBL" id="CCKQ01017599">
    <property type="protein sequence ID" value="CDW89494.1"/>
    <property type="molecule type" value="Genomic_DNA"/>
</dbReference>
<dbReference type="InParanoid" id="A0A078B4Z6"/>
<sequence length="1172" mass="136463">MVSTKLDLQFVQKIKIDLDPSIEVQSSQNVFLLRMKSGNDQLGAFFVIAFGLNNYAAYQMEIMQNEFKTSLLVSKSYQLIQPADQRGVMTVARFYGHNVYQAPNSRLIEYEFEFLLGTASQQRVTKLRFNLVSDPSLNFGLDPQKLEFQASEYEYFEPEKGIRSRISSFFSKIVSSQQEQEIQQIVKDILVTEYLIFIITSKEIITIGKESGKRFQEEDYVKLIRQYDEYENSKINNLSFREIKSLQFVAADCTITSDQRVYLNLFVEKRQVVQYTTSYQYIPQTHLIQITQCFAVSESQVVRDRDDVYQQIDLSNHSNGGQISRGFSCSVPSGIDNRILVFLEFENTKSLVVELSSNEKLNNQSVFPEKRLVGYNVDVRDILKNYQEVKVITSRNVVMFEIDAKSYEDFSNLKYISLKDSQQQPLLNEQKFQKEGPRISIASQEDLKKLCYGVLDKIANIELNQRQVEEREQKLSAVRDEINDVLQQVSENDFKIAFSQILQESIDQRINDQHFNVNQPSQEDLILHTLNNSLIQASLKMKQNKLKVLNTFYSQLILLLRELDAPLRPFEQLEDQINQCEVSLTTASQFKKYWDRLLEQRVQRSITYKNEEISLEIRMIFAALQHTAETQFGLSQEIIRSMSTSSEKIVFSSIGKFEQLLQSLIDLSIDVTIQHKIKRLQQENQDEILFNGSNIIYHVVNNTIQELSNVQRASQMTYLQSEVFYEKLFDLCTGLRGSVVNKNRPYSDLLKNLSYLLLDIIRDLNPLATNILQYYRDKLIDYVDESSQNPQDAVDMAIKYDGQQKLCELIYRRDKSFYPQLLNQLQRRPQYISQAIAIIYDLDKNAVYQSTINQEQVQHFQCIVEKNTYAGFKLFDIFEGFLPAQKPLVDFLTVTNKRILALFLLRNGKNLQSQELLKDMLPRTKFIDTLRVFSSLSKANIQILEGNYSAAKENPEYKENEAVFIQSQSQYEIYEQTRIEEQKFNMSPIINQDDQNIKPTNVDLLSKAIIIEQNKRGKMDIEQFVTVFKLLHSSLMIGSIEDPDGCILHLWNKVVESDNDQIQKIQGMLPVSNYSQVFTDFQIECEIKTTKLYELARKIENYPEEFRSDLQLHKILRQKLMEYNPELERGLSFIYQIIDTDSHSQIFSKMDDNFSIGRTAQSQSLFGSQMMM</sequence>
<dbReference type="Proteomes" id="UP000039865">
    <property type="component" value="Unassembled WGS sequence"/>
</dbReference>
<proteinExistence type="predicted"/>
<accession>A0A078B4Z6</accession>